<proteinExistence type="predicted"/>
<protein>
    <submittedName>
        <fullName evidence="1">Uncharacterized protein</fullName>
    </submittedName>
</protein>
<dbReference type="AlphaFoldDB" id="A0A9P3LHS7"/>
<comment type="caution">
    <text evidence="1">The sequence shown here is derived from an EMBL/GenBank/DDBJ whole genome shotgun (WGS) entry which is preliminary data.</text>
</comment>
<keyword evidence="2" id="KW-1185">Reference proteome</keyword>
<reference evidence="1 2" key="1">
    <citation type="submission" date="2021-08" db="EMBL/GenBank/DDBJ databases">
        <title>Draft Genome Sequence of Phanerochaete sordida strain YK-624.</title>
        <authorList>
            <person name="Mori T."/>
            <person name="Dohra H."/>
            <person name="Suzuki T."/>
            <person name="Kawagishi H."/>
            <person name="Hirai H."/>
        </authorList>
    </citation>
    <scope>NUCLEOTIDE SEQUENCE [LARGE SCALE GENOMIC DNA]</scope>
    <source>
        <strain evidence="1 2">YK-624</strain>
    </source>
</reference>
<dbReference type="EMBL" id="BPQB01000047">
    <property type="protein sequence ID" value="GJE95308.1"/>
    <property type="molecule type" value="Genomic_DNA"/>
</dbReference>
<gene>
    <name evidence="1" type="ORF">PsYK624_114920</name>
</gene>
<accession>A0A9P3LHS7</accession>
<organism evidence="1 2">
    <name type="scientific">Phanerochaete sordida</name>
    <dbReference type="NCBI Taxonomy" id="48140"/>
    <lineage>
        <taxon>Eukaryota</taxon>
        <taxon>Fungi</taxon>
        <taxon>Dikarya</taxon>
        <taxon>Basidiomycota</taxon>
        <taxon>Agaricomycotina</taxon>
        <taxon>Agaricomycetes</taxon>
        <taxon>Polyporales</taxon>
        <taxon>Phanerochaetaceae</taxon>
        <taxon>Phanerochaete</taxon>
    </lineage>
</organism>
<evidence type="ECO:0000313" key="1">
    <source>
        <dbReference type="EMBL" id="GJE95308.1"/>
    </source>
</evidence>
<name>A0A9P3LHS7_9APHY</name>
<sequence length="128" mass="13630">MEYAKQGLCSRATILGDRGDSQRPRGGVSDDVDVIRDSTSIVQETRNYEWLEEMVSGGAHALTGIPGLLVHHLALSSEAKEAGGRCANDGRRWVMVGERCRPAVAAQTVQARGGVSGLWGASGPRKRG</sequence>
<evidence type="ECO:0000313" key="2">
    <source>
        <dbReference type="Proteomes" id="UP000703269"/>
    </source>
</evidence>
<dbReference type="Proteomes" id="UP000703269">
    <property type="component" value="Unassembled WGS sequence"/>
</dbReference>